<sequence length="140" mass="15743">MRIFWTFLITELSSVNYRKLIVLSLLVAACSAVATYYWNLNKKKREKAGRVLPPFVHSPLSERSAAVAREGHHSCCCHEMKPYDSCDVTTKLVADDVSIRATESDSFTEEDEATGDVVIAMSPHKERTKEPTEKPAEPKQ</sequence>
<proteinExistence type="predicted"/>
<name>A0AA36H312_CYLNA</name>
<dbReference type="PROSITE" id="PS51257">
    <property type="entry name" value="PROKAR_LIPOPROTEIN"/>
    <property type="match status" value="1"/>
</dbReference>
<dbReference type="AlphaFoldDB" id="A0AA36H312"/>
<feature type="region of interest" description="Disordered" evidence="1">
    <location>
        <begin position="102"/>
        <end position="140"/>
    </location>
</feature>
<keyword evidence="2" id="KW-0472">Membrane</keyword>
<comment type="caution">
    <text evidence="3">The sequence shown here is derived from an EMBL/GenBank/DDBJ whole genome shotgun (WGS) entry which is preliminary data.</text>
</comment>
<gene>
    <name evidence="3" type="ORF">CYNAS_LOCUS14742</name>
</gene>
<protein>
    <submittedName>
        <fullName evidence="3">Uncharacterized protein</fullName>
    </submittedName>
</protein>
<evidence type="ECO:0000313" key="4">
    <source>
        <dbReference type="Proteomes" id="UP001176961"/>
    </source>
</evidence>
<keyword evidence="2" id="KW-0812">Transmembrane</keyword>
<keyword evidence="2" id="KW-1133">Transmembrane helix</keyword>
<evidence type="ECO:0000313" key="3">
    <source>
        <dbReference type="EMBL" id="CAJ0602759.1"/>
    </source>
</evidence>
<dbReference type="EMBL" id="CATQJL010000305">
    <property type="protein sequence ID" value="CAJ0602759.1"/>
    <property type="molecule type" value="Genomic_DNA"/>
</dbReference>
<feature type="compositionally biased region" description="Basic and acidic residues" evidence="1">
    <location>
        <begin position="123"/>
        <end position="140"/>
    </location>
</feature>
<dbReference type="Proteomes" id="UP001176961">
    <property type="component" value="Unassembled WGS sequence"/>
</dbReference>
<accession>A0AA36H312</accession>
<keyword evidence="4" id="KW-1185">Reference proteome</keyword>
<feature type="transmembrane region" description="Helical" evidence="2">
    <location>
        <begin position="20"/>
        <end position="40"/>
    </location>
</feature>
<evidence type="ECO:0000256" key="1">
    <source>
        <dbReference type="SAM" id="MobiDB-lite"/>
    </source>
</evidence>
<evidence type="ECO:0000256" key="2">
    <source>
        <dbReference type="SAM" id="Phobius"/>
    </source>
</evidence>
<organism evidence="3 4">
    <name type="scientific">Cylicocyclus nassatus</name>
    <name type="common">Nematode worm</name>
    <dbReference type="NCBI Taxonomy" id="53992"/>
    <lineage>
        <taxon>Eukaryota</taxon>
        <taxon>Metazoa</taxon>
        <taxon>Ecdysozoa</taxon>
        <taxon>Nematoda</taxon>
        <taxon>Chromadorea</taxon>
        <taxon>Rhabditida</taxon>
        <taxon>Rhabditina</taxon>
        <taxon>Rhabditomorpha</taxon>
        <taxon>Strongyloidea</taxon>
        <taxon>Strongylidae</taxon>
        <taxon>Cylicocyclus</taxon>
    </lineage>
</organism>
<reference evidence="3" key="1">
    <citation type="submission" date="2023-07" db="EMBL/GenBank/DDBJ databases">
        <authorList>
            <consortium name="CYATHOMIX"/>
        </authorList>
    </citation>
    <scope>NUCLEOTIDE SEQUENCE</scope>
    <source>
        <strain evidence="3">N/A</strain>
    </source>
</reference>